<protein>
    <submittedName>
        <fullName evidence="9">Ligand-binding sensor domain-containing protein/two-component sensor histidine kinase</fullName>
    </submittedName>
</protein>
<sequence length="1019" mass="108891">MNCRRGIAVLAAGGLALMASAPMAQPQRQAQTPVQAPVQAQARVLAGYKHEHWTLEEGAPGRINALTQSRDGFLWIGSVEGLFRFDGLTFEPVPQPGGQGARLVVSQLASAQDGTVWVGLGRGRGVMAWRDGRLVDMAMPHPSRQVTDMAQAPDGAMWVVRGGRSDGTLARYADGRWQEFGQDAGLPAEQAWSTAFSADGTQWLVTERQVLIRPRGSQRFAATGIAVTPRASLAAGPNGAMWLSDAAGTRRLTLAQGRVTAGTRLAINPDPVGGTRMLFTADGALWETTWNSGVQRLTTPDKATGSAQAAPATMRRFTFDATQGLTSDQTHALLQDREGNLWIGTEMGLDKLRRVPIVVETAIPANSPTSYRLAGGDDGVVYVGDARAAYAIAPGQAARTILRLASPAAALCTARRGGAWLVTGERLVRLNPRGAAGPAIALPRGLMPLACGQDGAGRIWLAALDQGLWWHEGGAWHTLATPRALPANIAIGGDGRAIVACRGPAPRGADLPFVAISPAQLQVDGIEGLLPSPLDDGPLISGARGLQAPLARGSTPVLASANPWAASLNGLVWTRSGDGWGIGDSGIVQIHRTDLVQALTHPGQAVPWRRFDFRDGLNSFAQKAAGAQVAQGGDGRIWFLTRRNLVWIDPAALRRNLLPPAVMVRSLVAGGTPRTPGAGLRLPPGTQSVRIDFTATSLTVPQRVQFRTRLSGPGLPGQWTAPSTERSVTFSDLGPGRYTFQVIAANEDGVWNAGGQTMQFAIAQRFYQTWWFPLAAIVALSAMLYLLYIARVQYLGRLIRDRMAERTSERERIARELHDTLIQGVQGLIMRFQSVADHLSHDPAAQAVLTPALDRAEEMLIEGRDRVKGLRRLEDRHLRRELQRLLDNLVTGSSLTLNVKGEVRPLHPDIVDEILAIVGEALCNAARHAQADAIDVNVEYGARALAVFVSDDGIGIASIDGEDGANGRAVSAALMKGHYGLIGMRERARRIGASFSIESGHRLGTLVRLSVPARLAYAA</sequence>
<dbReference type="Pfam" id="PF07495">
    <property type="entry name" value="Y_Y_Y"/>
    <property type="match status" value="1"/>
</dbReference>
<evidence type="ECO:0000256" key="1">
    <source>
        <dbReference type="ARBA" id="ARBA00022679"/>
    </source>
</evidence>
<gene>
    <name evidence="9" type="ORF">J2792_003127</name>
</gene>
<keyword evidence="1" id="KW-0808">Transferase</keyword>
<dbReference type="PANTHER" id="PTHR24421">
    <property type="entry name" value="NITRATE/NITRITE SENSOR PROTEIN NARX-RELATED"/>
    <property type="match status" value="1"/>
</dbReference>
<dbReference type="InterPro" id="IPR050482">
    <property type="entry name" value="Sensor_HK_TwoCompSys"/>
</dbReference>
<keyword evidence="4" id="KW-0472">Membrane</keyword>
<keyword evidence="4" id="KW-1133">Transmembrane helix</keyword>
<dbReference type="Gene3D" id="2.130.10.10">
    <property type="entry name" value="YVTN repeat-like/Quinoprotein amine dehydrogenase"/>
    <property type="match status" value="2"/>
</dbReference>
<dbReference type="Proteomes" id="UP001184150">
    <property type="component" value="Unassembled WGS sequence"/>
</dbReference>
<dbReference type="GO" id="GO:0016301">
    <property type="term" value="F:kinase activity"/>
    <property type="evidence" value="ECO:0007669"/>
    <property type="project" value="UniProtKB-KW"/>
</dbReference>
<proteinExistence type="predicted"/>
<evidence type="ECO:0000256" key="3">
    <source>
        <dbReference type="ARBA" id="ARBA00023012"/>
    </source>
</evidence>
<keyword evidence="4" id="KW-0812">Transmembrane</keyword>
<dbReference type="InterPro" id="IPR015943">
    <property type="entry name" value="WD40/YVTN_repeat-like_dom_sf"/>
</dbReference>
<evidence type="ECO:0000259" key="8">
    <source>
        <dbReference type="Pfam" id="PF07730"/>
    </source>
</evidence>
<dbReference type="Pfam" id="PF07494">
    <property type="entry name" value="Reg_prop"/>
    <property type="match status" value="1"/>
</dbReference>
<organism evidence="9 10">
    <name type="scientific">Novosphingobium capsulatum</name>
    <dbReference type="NCBI Taxonomy" id="13688"/>
    <lineage>
        <taxon>Bacteria</taxon>
        <taxon>Pseudomonadati</taxon>
        <taxon>Pseudomonadota</taxon>
        <taxon>Alphaproteobacteria</taxon>
        <taxon>Sphingomonadales</taxon>
        <taxon>Sphingomonadaceae</taxon>
        <taxon>Novosphingobium</taxon>
    </lineage>
</organism>
<dbReference type="SUPFAM" id="SSF101898">
    <property type="entry name" value="NHL repeat"/>
    <property type="match status" value="1"/>
</dbReference>
<dbReference type="InterPro" id="IPR011123">
    <property type="entry name" value="Y_Y_Y"/>
</dbReference>
<dbReference type="Gene3D" id="3.30.565.10">
    <property type="entry name" value="Histidine kinase-like ATPase, C-terminal domain"/>
    <property type="match status" value="1"/>
</dbReference>
<dbReference type="Pfam" id="PF07730">
    <property type="entry name" value="HisKA_3"/>
    <property type="match status" value="1"/>
</dbReference>
<reference evidence="9 10" key="1">
    <citation type="submission" date="2023-07" db="EMBL/GenBank/DDBJ databases">
        <title>Sorghum-associated microbial communities from plants grown in Nebraska, USA.</title>
        <authorList>
            <person name="Schachtman D."/>
        </authorList>
    </citation>
    <scope>NUCLEOTIDE SEQUENCE [LARGE SCALE GENOMIC DNA]</scope>
    <source>
        <strain evidence="9 10">DS1027</strain>
    </source>
</reference>
<feature type="chain" id="PRO_5046943333" evidence="5">
    <location>
        <begin position="25"/>
        <end position="1019"/>
    </location>
</feature>
<keyword evidence="5" id="KW-0732">Signal</keyword>
<dbReference type="RefSeq" id="WP_169048610.1">
    <property type="nucleotide sequence ID" value="NZ_JAVDRD010000008.1"/>
</dbReference>
<evidence type="ECO:0000259" key="6">
    <source>
        <dbReference type="Pfam" id="PF02518"/>
    </source>
</evidence>
<dbReference type="EMBL" id="JAVDRD010000008">
    <property type="protein sequence ID" value="MDR6512244.1"/>
    <property type="molecule type" value="Genomic_DNA"/>
</dbReference>
<dbReference type="SUPFAM" id="SSF63829">
    <property type="entry name" value="Calcium-dependent phosphotriesterase"/>
    <property type="match status" value="1"/>
</dbReference>
<dbReference type="Gene3D" id="1.20.5.1930">
    <property type="match status" value="1"/>
</dbReference>
<dbReference type="SUPFAM" id="SSF55874">
    <property type="entry name" value="ATPase domain of HSP90 chaperone/DNA topoisomerase II/histidine kinase"/>
    <property type="match status" value="1"/>
</dbReference>
<feature type="domain" description="Signal transduction histidine kinase subgroup 3 dimerisation and phosphoacceptor" evidence="8">
    <location>
        <begin position="809"/>
        <end position="872"/>
    </location>
</feature>
<dbReference type="InterPro" id="IPR013783">
    <property type="entry name" value="Ig-like_fold"/>
</dbReference>
<keyword evidence="10" id="KW-1185">Reference proteome</keyword>
<feature type="domain" description="Two component regulator three Y" evidence="7">
    <location>
        <begin position="701"/>
        <end position="762"/>
    </location>
</feature>
<evidence type="ECO:0000313" key="9">
    <source>
        <dbReference type="EMBL" id="MDR6512244.1"/>
    </source>
</evidence>
<feature type="transmembrane region" description="Helical" evidence="4">
    <location>
        <begin position="770"/>
        <end position="790"/>
    </location>
</feature>
<evidence type="ECO:0000256" key="2">
    <source>
        <dbReference type="ARBA" id="ARBA00022777"/>
    </source>
</evidence>
<accession>A0ABU1MPH8</accession>
<dbReference type="InterPro" id="IPR036890">
    <property type="entry name" value="HATPase_C_sf"/>
</dbReference>
<dbReference type="InterPro" id="IPR011712">
    <property type="entry name" value="Sig_transdc_His_kin_sub3_dim/P"/>
</dbReference>
<keyword evidence="3" id="KW-0902">Two-component regulatory system</keyword>
<dbReference type="PANTHER" id="PTHR24421:SF62">
    <property type="entry name" value="SENSORY TRANSDUCTION HISTIDINE KINASE"/>
    <property type="match status" value="1"/>
</dbReference>
<feature type="domain" description="Histidine kinase/HSP90-like ATPase" evidence="6">
    <location>
        <begin position="914"/>
        <end position="1013"/>
    </location>
</feature>
<evidence type="ECO:0000259" key="7">
    <source>
        <dbReference type="Pfam" id="PF07495"/>
    </source>
</evidence>
<comment type="caution">
    <text evidence="9">The sequence shown here is derived from an EMBL/GenBank/DDBJ whole genome shotgun (WGS) entry which is preliminary data.</text>
</comment>
<evidence type="ECO:0000256" key="5">
    <source>
        <dbReference type="SAM" id="SignalP"/>
    </source>
</evidence>
<dbReference type="Gene3D" id="2.60.40.10">
    <property type="entry name" value="Immunoglobulins"/>
    <property type="match status" value="1"/>
</dbReference>
<name>A0ABU1MPH8_9SPHN</name>
<feature type="signal peptide" evidence="5">
    <location>
        <begin position="1"/>
        <end position="24"/>
    </location>
</feature>
<keyword evidence="2 9" id="KW-0418">Kinase</keyword>
<dbReference type="CDD" id="cd16917">
    <property type="entry name" value="HATPase_UhpB-NarQ-NarX-like"/>
    <property type="match status" value="1"/>
</dbReference>
<dbReference type="Pfam" id="PF02518">
    <property type="entry name" value="HATPase_c"/>
    <property type="match status" value="1"/>
</dbReference>
<evidence type="ECO:0000256" key="4">
    <source>
        <dbReference type="SAM" id="Phobius"/>
    </source>
</evidence>
<dbReference type="InterPro" id="IPR011110">
    <property type="entry name" value="Reg_prop"/>
</dbReference>
<dbReference type="InterPro" id="IPR003594">
    <property type="entry name" value="HATPase_dom"/>
</dbReference>
<evidence type="ECO:0000313" key="10">
    <source>
        <dbReference type="Proteomes" id="UP001184150"/>
    </source>
</evidence>